<keyword evidence="3" id="KW-1185">Reference proteome</keyword>
<dbReference type="Gene3D" id="3.30.420.10">
    <property type="entry name" value="Ribonuclease H-like superfamily/Ribonuclease H"/>
    <property type="match status" value="1"/>
</dbReference>
<accession>A0A1I7M432</accession>
<dbReference type="Pfam" id="PF00665">
    <property type="entry name" value="rve"/>
    <property type="match status" value="1"/>
</dbReference>
<dbReference type="Proteomes" id="UP000199391">
    <property type="component" value="Unassembled WGS sequence"/>
</dbReference>
<evidence type="ECO:0000259" key="1">
    <source>
        <dbReference type="PROSITE" id="PS50994"/>
    </source>
</evidence>
<dbReference type="PANTHER" id="PTHR46889">
    <property type="entry name" value="TRANSPOSASE INSF FOR INSERTION SEQUENCE IS3B-RELATED"/>
    <property type="match status" value="1"/>
</dbReference>
<gene>
    <name evidence="2" type="ORF">SAMN05216552_10551</name>
</gene>
<feature type="non-terminal residue" evidence="2">
    <location>
        <position position="1"/>
    </location>
</feature>
<name>A0A1I7M432_9BURK</name>
<dbReference type="GO" id="GO:0015074">
    <property type="term" value="P:DNA integration"/>
    <property type="evidence" value="ECO:0007669"/>
    <property type="project" value="InterPro"/>
</dbReference>
<dbReference type="SUPFAM" id="SSF53098">
    <property type="entry name" value="Ribonuclease H-like"/>
    <property type="match status" value="1"/>
</dbReference>
<dbReference type="PANTHER" id="PTHR46889:SF4">
    <property type="entry name" value="TRANSPOSASE INSO FOR INSERTION SEQUENCE ELEMENT IS911B-RELATED"/>
    <property type="match status" value="1"/>
</dbReference>
<dbReference type="InterPro" id="IPR001584">
    <property type="entry name" value="Integrase_cat-core"/>
</dbReference>
<dbReference type="PROSITE" id="PS50994">
    <property type="entry name" value="INTEGRASE"/>
    <property type="match status" value="1"/>
</dbReference>
<dbReference type="RefSeq" id="WP_143133434.1">
    <property type="nucleotide sequence ID" value="NZ_FPBO01000055.1"/>
</dbReference>
<dbReference type="Pfam" id="PF13333">
    <property type="entry name" value="rve_2"/>
    <property type="match status" value="1"/>
</dbReference>
<proteinExistence type="predicted"/>
<dbReference type="EMBL" id="FPBO01000055">
    <property type="protein sequence ID" value="SFV16721.1"/>
    <property type="molecule type" value="Genomic_DNA"/>
</dbReference>
<protein>
    <submittedName>
        <fullName evidence="2">Putative transposase</fullName>
    </submittedName>
</protein>
<dbReference type="AlphaFoldDB" id="A0A1I7M432"/>
<feature type="domain" description="Integrase catalytic" evidence="1">
    <location>
        <begin position="1"/>
        <end position="104"/>
    </location>
</feature>
<dbReference type="STRING" id="1035707.SAMN05216552_10551"/>
<dbReference type="GO" id="GO:0003676">
    <property type="term" value="F:nucleic acid binding"/>
    <property type="evidence" value="ECO:0007669"/>
    <property type="project" value="InterPro"/>
</dbReference>
<dbReference type="InterPro" id="IPR012337">
    <property type="entry name" value="RNaseH-like_sf"/>
</dbReference>
<dbReference type="InterPro" id="IPR036397">
    <property type="entry name" value="RNaseH_sf"/>
</dbReference>
<organism evidence="2 3">
    <name type="scientific">Pseudoduganella namucuonensis</name>
    <dbReference type="NCBI Taxonomy" id="1035707"/>
    <lineage>
        <taxon>Bacteria</taxon>
        <taxon>Pseudomonadati</taxon>
        <taxon>Pseudomonadota</taxon>
        <taxon>Betaproteobacteria</taxon>
        <taxon>Burkholderiales</taxon>
        <taxon>Oxalobacteraceae</taxon>
        <taxon>Telluria group</taxon>
        <taxon>Pseudoduganella</taxon>
    </lineage>
</organism>
<sequence length="110" mass="13340">RRPESTVMVHSDQGSQFSSYDWRDFLKEHNLEASMSRRGNCHDNAVAESFFQLLKRERIKRKTYATREDARQDIFDYIEMFYNPKRRHGGNERLSPVEYEKRYFQRLKGV</sequence>
<evidence type="ECO:0000313" key="2">
    <source>
        <dbReference type="EMBL" id="SFV16721.1"/>
    </source>
</evidence>
<dbReference type="OrthoDB" id="9765502at2"/>
<dbReference type="InterPro" id="IPR050900">
    <property type="entry name" value="Transposase_IS3/IS150/IS904"/>
</dbReference>
<reference evidence="3" key="1">
    <citation type="submission" date="2016-10" db="EMBL/GenBank/DDBJ databases">
        <authorList>
            <person name="Varghese N."/>
            <person name="Submissions S."/>
        </authorList>
    </citation>
    <scope>NUCLEOTIDE SEQUENCE [LARGE SCALE GENOMIC DNA]</scope>
    <source>
        <strain evidence="3">CGMCC 1.11014</strain>
    </source>
</reference>
<evidence type="ECO:0000313" key="3">
    <source>
        <dbReference type="Proteomes" id="UP000199391"/>
    </source>
</evidence>